<evidence type="ECO:0000256" key="3">
    <source>
        <dbReference type="ARBA" id="ARBA00022448"/>
    </source>
</evidence>
<evidence type="ECO:0000256" key="7">
    <source>
        <dbReference type="ARBA" id="ARBA00023065"/>
    </source>
</evidence>
<evidence type="ECO:0000256" key="8">
    <source>
        <dbReference type="ARBA" id="ARBA00023128"/>
    </source>
</evidence>
<evidence type="ECO:0000256" key="5">
    <source>
        <dbReference type="ARBA" id="ARBA00022781"/>
    </source>
</evidence>
<evidence type="ECO:0000313" key="13">
    <source>
        <dbReference type="Proteomes" id="UP000192596"/>
    </source>
</evidence>
<gene>
    <name evidence="12" type="ORF">B0A48_10728</name>
</gene>
<keyword evidence="5 11" id="KW-0375">Hydrogen ion transport</keyword>
<dbReference type="STRING" id="1507870.A0A1V8SYH1"/>
<dbReference type="GO" id="GO:0005743">
    <property type="term" value="C:mitochondrial inner membrane"/>
    <property type="evidence" value="ECO:0007669"/>
    <property type="project" value="UniProtKB-SubCell"/>
</dbReference>
<evidence type="ECO:0000256" key="4">
    <source>
        <dbReference type="ARBA" id="ARBA00022547"/>
    </source>
</evidence>
<sequence>MASTGVNISPQVLRWGALVFGVFYGFSHQTAISTKDKLTADKHEYERKQKLIADAKAAWQRKNAPSSGTSQESLSLDDPRFDIEAYMKDIAGKKL</sequence>
<keyword evidence="8 11" id="KW-0496">Mitochondrion</keyword>
<keyword evidence="4 11" id="KW-0138">CF(0)</keyword>
<evidence type="ECO:0000256" key="10">
    <source>
        <dbReference type="ARBA" id="ARBA00023310"/>
    </source>
</evidence>
<evidence type="ECO:0000256" key="9">
    <source>
        <dbReference type="ARBA" id="ARBA00023136"/>
    </source>
</evidence>
<dbReference type="InterPro" id="IPR008386">
    <property type="entry name" value="ATP_synth_F0_esu_mt"/>
</dbReference>
<dbReference type="GO" id="GO:0045259">
    <property type="term" value="C:proton-transporting ATP synthase complex"/>
    <property type="evidence" value="ECO:0007669"/>
    <property type="project" value="UniProtKB-UniRule"/>
</dbReference>
<accession>A0A1V8SYH1</accession>
<dbReference type="GO" id="GO:0015986">
    <property type="term" value="P:proton motive force-driven ATP synthesis"/>
    <property type="evidence" value="ECO:0007669"/>
    <property type="project" value="InterPro"/>
</dbReference>
<evidence type="ECO:0000256" key="2">
    <source>
        <dbReference type="ARBA" id="ARBA00007333"/>
    </source>
</evidence>
<reference evidence="13" key="1">
    <citation type="submission" date="2017-03" db="EMBL/GenBank/DDBJ databases">
        <title>Genomes of endolithic fungi from Antarctica.</title>
        <authorList>
            <person name="Coleine C."/>
            <person name="Masonjones S."/>
            <person name="Stajich J.E."/>
        </authorList>
    </citation>
    <scope>NUCLEOTIDE SEQUENCE [LARGE SCALE GENOMIC DNA]</scope>
    <source>
        <strain evidence="13">CCFEE 5527</strain>
    </source>
</reference>
<comment type="function">
    <text evidence="11">Subunit e, of the mitochondrial membrane ATP synthase complex (F(1)F(0) ATP synthase or Complex V) that produces ATP from ADP in the presence of a proton gradient across the membrane which is generated by electron transport complexes of the respiratory chain. ATP synthase complex consist of a soluble F(1) head domain - the catalytic core - and a membrane F(1) domain - the membrane proton channel. These two domains are linked by a central stalk rotating inside the F(1) region and a stationary peripheral stalk. During catalysis, ATP synthesis in the catalytic domain of F(1) is coupled via a rotary mechanism of the central stalk subunits to proton translocation. In vivo, can only synthesize ATP although its ATP hydrolase activity can be activated artificially in vitro. Part of the complex F(0) domain.</text>
</comment>
<comment type="caution">
    <text evidence="12">The sequence shown here is derived from an EMBL/GenBank/DDBJ whole genome shotgun (WGS) entry which is preliminary data.</text>
</comment>
<evidence type="ECO:0000256" key="11">
    <source>
        <dbReference type="RuleBase" id="RU367005"/>
    </source>
</evidence>
<dbReference type="Proteomes" id="UP000192596">
    <property type="component" value="Unassembled WGS sequence"/>
</dbReference>
<protein>
    <recommendedName>
        <fullName evidence="11">ATP synthase F(0) complex subunit e, mitochondrial</fullName>
    </recommendedName>
</protein>
<organism evidence="12 13">
    <name type="scientific">Cryoendolithus antarcticus</name>
    <dbReference type="NCBI Taxonomy" id="1507870"/>
    <lineage>
        <taxon>Eukaryota</taxon>
        <taxon>Fungi</taxon>
        <taxon>Dikarya</taxon>
        <taxon>Ascomycota</taxon>
        <taxon>Pezizomycotina</taxon>
        <taxon>Dothideomycetes</taxon>
        <taxon>Dothideomycetidae</taxon>
        <taxon>Cladosporiales</taxon>
        <taxon>Cladosporiaceae</taxon>
        <taxon>Cryoendolithus</taxon>
    </lineage>
</organism>
<evidence type="ECO:0000313" key="12">
    <source>
        <dbReference type="EMBL" id="OQO04119.1"/>
    </source>
</evidence>
<proteinExistence type="inferred from homology"/>
<dbReference type="OrthoDB" id="2125027at2759"/>
<comment type="subunit">
    <text evidence="11">F-type ATPases have 2 components, CF(1) - the catalytic core - and CF(0) - the membrane proton channel. CF(1) and CF(0) have multiple subunits.</text>
</comment>
<dbReference type="EMBL" id="NAJO01000022">
    <property type="protein sequence ID" value="OQO04119.1"/>
    <property type="molecule type" value="Genomic_DNA"/>
</dbReference>
<comment type="subcellular location">
    <subcellularLocation>
        <location evidence="1 11">Mitochondrion inner membrane</location>
    </subcellularLocation>
</comment>
<keyword evidence="13" id="KW-1185">Reference proteome</keyword>
<dbReference type="InParanoid" id="A0A1V8SYH1"/>
<name>A0A1V8SYH1_9PEZI</name>
<keyword evidence="6 11" id="KW-0999">Mitochondrion inner membrane</keyword>
<comment type="similarity">
    <text evidence="2 11">Belongs to the ATPase e subunit family.</text>
</comment>
<keyword evidence="7 11" id="KW-0406">Ion transport</keyword>
<keyword evidence="9" id="KW-0472">Membrane</keyword>
<evidence type="ECO:0000256" key="1">
    <source>
        <dbReference type="ARBA" id="ARBA00004273"/>
    </source>
</evidence>
<dbReference type="GO" id="GO:0015078">
    <property type="term" value="F:proton transmembrane transporter activity"/>
    <property type="evidence" value="ECO:0007669"/>
    <property type="project" value="InterPro"/>
</dbReference>
<keyword evidence="10 11" id="KW-0066">ATP synthesis</keyword>
<dbReference type="FunCoup" id="A0A1V8SYH1">
    <property type="interactions" value="139"/>
</dbReference>
<evidence type="ECO:0000256" key="6">
    <source>
        <dbReference type="ARBA" id="ARBA00022792"/>
    </source>
</evidence>
<dbReference type="Pfam" id="PF05680">
    <property type="entry name" value="ATP-synt_E"/>
    <property type="match status" value="1"/>
</dbReference>
<keyword evidence="3 11" id="KW-0813">Transport</keyword>
<dbReference type="AlphaFoldDB" id="A0A1V8SYH1"/>